<feature type="region of interest" description="Disordered" evidence="1">
    <location>
        <begin position="410"/>
        <end position="526"/>
    </location>
</feature>
<name>A0A6A6VGX7_9PLEO</name>
<reference evidence="2" key="1">
    <citation type="journal article" date="2020" name="Stud. Mycol.">
        <title>101 Dothideomycetes genomes: a test case for predicting lifestyles and emergence of pathogens.</title>
        <authorList>
            <person name="Haridas S."/>
            <person name="Albert R."/>
            <person name="Binder M."/>
            <person name="Bloem J."/>
            <person name="Labutti K."/>
            <person name="Salamov A."/>
            <person name="Andreopoulos B."/>
            <person name="Baker S."/>
            <person name="Barry K."/>
            <person name="Bills G."/>
            <person name="Bluhm B."/>
            <person name="Cannon C."/>
            <person name="Castanera R."/>
            <person name="Culley D."/>
            <person name="Daum C."/>
            <person name="Ezra D."/>
            <person name="Gonzalez J."/>
            <person name="Henrissat B."/>
            <person name="Kuo A."/>
            <person name="Liang C."/>
            <person name="Lipzen A."/>
            <person name="Lutzoni F."/>
            <person name="Magnuson J."/>
            <person name="Mondo S."/>
            <person name="Nolan M."/>
            <person name="Ohm R."/>
            <person name="Pangilinan J."/>
            <person name="Park H.-J."/>
            <person name="Ramirez L."/>
            <person name="Alfaro M."/>
            <person name="Sun H."/>
            <person name="Tritt A."/>
            <person name="Yoshinaga Y."/>
            <person name="Zwiers L.-H."/>
            <person name="Turgeon B."/>
            <person name="Goodwin S."/>
            <person name="Spatafora J."/>
            <person name="Crous P."/>
            <person name="Grigoriev I."/>
        </authorList>
    </citation>
    <scope>NUCLEOTIDE SEQUENCE</scope>
    <source>
        <strain evidence="2">CBS 119925</strain>
    </source>
</reference>
<gene>
    <name evidence="2" type="ORF">M011DRAFT_400135</name>
</gene>
<dbReference type="EMBL" id="MU006568">
    <property type="protein sequence ID" value="KAF2748850.1"/>
    <property type="molecule type" value="Genomic_DNA"/>
</dbReference>
<evidence type="ECO:0000313" key="2">
    <source>
        <dbReference type="EMBL" id="KAF2748850.1"/>
    </source>
</evidence>
<dbReference type="Gene3D" id="2.30.30.380">
    <property type="entry name" value="Zn-finger domain of Sec23/24"/>
    <property type="match status" value="1"/>
</dbReference>
<feature type="region of interest" description="Disordered" evidence="1">
    <location>
        <begin position="287"/>
        <end position="326"/>
    </location>
</feature>
<sequence>MDIPRGHAMLPLNESDVLDFIFNYYKAEYAPIRSIWATATAEPRQPQRWVSMGHELAPLTFRPANAQAQKDLEALDYFIRVKNLDANFVRGLVIRFAKYEVHERLEKKLYECARLDLMVRKALKEKHLIDALWPSPAPRDLKPELLQQGVRVRQWYGDMFSKYFHHLHSLDDFKLRPDVDARIRSSGTLMLVPHVEHLVFGNVDPIFPIVAKGAGYANSAAWKQKSRDASFGQPEKLEIRFDTPGDVEETVTKTVAKQCRCLKCGTNRDVTVAISIDPSALPISAKRARYTVPSQETPPTARNLESQPQPPTSPPPRPSSPQQKKACPRCTFFNHPDLTTCEICQADLPDTLVTSPPSPDTRTTSAPSSSQAAPARPSTSEGPRQMKETRPPANRHSLSSTLFSIFPFSHQHQSEHHANLPPSQPPPSASEVSSEEAIAKKTKPASISPPPDRKRDNKASTLSPSAPHHPAAYALTTTDTTSPTTHDNSRPSTPSTPLFQEPELPAMMTLSPASPLSPAVRPPSGLPLSLTDYDFVPVSTPSPVFVADEEREEAGWGEMSREEAKRAEDEETEEGEEEGSARGFVDLDEVAREEMGVWGKEDDG</sequence>
<dbReference type="AlphaFoldDB" id="A0A6A6VGX7"/>
<feature type="compositionally biased region" description="Low complexity" evidence="1">
    <location>
        <begin position="360"/>
        <end position="380"/>
    </location>
</feature>
<feature type="compositionally biased region" description="Basic and acidic residues" evidence="1">
    <location>
        <begin position="589"/>
        <end position="604"/>
    </location>
</feature>
<feature type="compositionally biased region" description="Acidic residues" evidence="1">
    <location>
        <begin position="569"/>
        <end position="578"/>
    </location>
</feature>
<feature type="region of interest" description="Disordered" evidence="1">
    <location>
        <begin position="544"/>
        <end position="604"/>
    </location>
</feature>
<evidence type="ECO:0000313" key="3">
    <source>
        <dbReference type="Proteomes" id="UP000799440"/>
    </source>
</evidence>
<protein>
    <recommendedName>
        <fullName evidence="4">RanBP2-type domain-containing protein</fullName>
    </recommendedName>
</protein>
<dbReference type="SUPFAM" id="SSF90209">
    <property type="entry name" value="Ran binding protein zinc finger-like"/>
    <property type="match status" value="1"/>
</dbReference>
<dbReference type="InterPro" id="IPR036443">
    <property type="entry name" value="Znf_RanBP2_sf"/>
</dbReference>
<dbReference type="Proteomes" id="UP000799440">
    <property type="component" value="Unassembled WGS sequence"/>
</dbReference>
<proteinExistence type="predicted"/>
<dbReference type="OrthoDB" id="271448at2759"/>
<feature type="region of interest" description="Disordered" evidence="1">
    <location>
        <begin position="352"/>
        <end position="397"/>
    </location>
</feature>
<accession>A0A6A6VGX7</accession>
<feature type="compositionally biased region" description="Basic and acidic residues" evidence="1">
    <location>
        <begin position="559"/>
        <end position="568"/>
    </location>
</feature>
<feature type="compositionally biased region" description="Low complexity" evidence="1">
    <location>
        <begin position="463"/>
        <end position="485"/>
    </location>
</feature>
<organism evidence="2 3">
    <name type="scientific">Sporormia fimetaria CBS 119925</name>
    <dbReference type="NCBI Taxonomy" id="1340428"/>
    <lineage>
        <taxon>Eukaryota</taxon>
        <taxon>Fungi</taxon>
        <taxon>Dikarya</taxon>
        <taxon>Ascomycota</taxon>
        <taxon>Pezizomycotina</taxon>
        <taxon>Dothideomycetes</taxon>
        <taxon>Pleosporomycetidae</taxon>
        <taxon>Pleosporales</taxon>
        <taxon>Sporormiaceae</taxon>
        <taxon>Sporormia</taxon>
    </lineage>
</organism>
<evidence type="ECO:0008006" key="4">
    <source>
        <dbReference type="Google" id="ProtNLM"/>
    </source>
</evidence>
<feature type="compositionally biased region" description="Polar residues" evidence="1">
    <location>
        <begin position="292"/>
        <end position="305"/>
    </location>
</feature>
<feature type="compositionally biased region" description="Pro residues" evidence="1">
    <location>
        <begin position="308"/>
        <end position="319"/>
    </location>
</feature>
<keyword evidence="3" id="KW-1185">Reference proteome</keyword>
<evidence type="ECO:0000256" key="1">
    <source>
        <dbReference type="SAM" id="MobiDB-lite"/>
    </source>
</evidence>